<reference evidence="1" key="1">
    <citation type="journal article" date="2013" name="Genetics">
        <title>The draft genome and transcriptome of Panagrellus redivivus are shaped by the harsh demands of a free-living lifestyle.</title>
        <authorList>
            <person name="Srinivasan J."/>
            <person name="Dillman A.R."/>
            <person name="Macchietto M.G."/>
            <person name="Heikkinen L."/>
            <person name="Lakso M."/>
            <person name="Fracchia K.M."/>
            <person name="Antoshechkin I."/>
            <person name="Mortazavi A."/>
            <person name="Wong G."/>
            <person name="Sternberg P.W."/>
        </authorList>
    </citation>
    <scope>NUCLEOTIDE SEQUENCE [LARGE SCALE GENOMIC DNA]</scope>
    <source>
        <strain evidence="1">MT8872</strain>
    </source>
</reference>
<dbReference type="WBParaSite" id="Pan_g12099.t1">
    <property type="protein sequence ID" value="Pan_g12099.t1"/>
    <property type="gene ID" value="Pan_g12099"/>
</dbReference>
<evidence type="ECO:0000313" key="1">
    <source>
        <dbReference type="Proteomes" id="UP000492821"/>
    </source>
</evidence>
<proteinExistence type="predicted"/>
<evidence type="ECO:0000313" key="2">
    <source>
        <dbReference type="WBParaSite" id="Pan_g12099.t1"/>
    </source>
</evidence>
<dbReference type="Proteomes" id="UP000492821">
    <property type="component" value="Unassembled WGS sequence"/>
</dbReference>
<reference evidence="2" key="2">
    <citation type="submission" date="2020-10" db="UniProtKB">
        <authorList>
            <consortium name="WormBaseParasite"/>
        </authorList>
    </citation>
    <scope>IDENTIFICATION</scope>
</reference>
<protein>
    <submittedName>
        <fullName evidence="2">CX domain-containing protein</fullName>
    </submittedName>
</protein>
<dbReference type="InterPro" id="IPR035291">
    <property type="entry name" value="DUF5354"/>
</dbReference>
<accession>A0A7E4URZ7</accession>
<organism evidence="1 2">
    <name type="scientific">Panagrellus redivivus</name>
    <name type="common">Microworm</name>
    <dbReference type="NCBI Taxonomy" id="6233"/>
    <lineage>
        <taxon>Eukaryota</taxon>
        <taxon>Metazoa</taxon>
        <taxon>Ecdysozoa</taxon>
        <taxon>Nematoda</taxon>
        <taxon>Chromadorea</taxon>
        <taxon>Rhabditida</taxon>
        <taxon>Tylenchina</taxon>
        <taxon>Panagrolaimomorpha</taxon>
        <taxon>Panagrolaimoidea</taxon>
        <taxon>Panagrolaimidae</taxon>
        <taxon>Panagrellus</taxon>
    </lineage>
</organism>
<keyword evidence="1" id="KW-1185">Reference proteome</keyword>
<sequence length="178" mass="19763">MSGFFTTPVMSKYVSSLGLKTTLRSVTLIVVLVSLCQSGSALTCYDNTSGEMELVTNDAWEVCTLVPDVPINQNMGSKVYGLGQQNDNLDPYLSAFKNNDEKYQVLSMCIYEFQRYDFRSFSPKFTQPEVLFRCVCNYDRCNSALNFEYYLSNLAEKPAVPPPVKAGATPSAAASSKF</sequence>
<dbReference type="Pfam" id="PF17305">
    <property type="entry name" value="DUF5354"/>
    <property type="match status" value="1"/>
</dbReference>
<name>A0A7E4URZ7_PANRE</name>
<dbReference type="AlphaFoldDB" id="A0A7E4URZ7"/>